<dbReference type="EMBL" id="CAIIXF020000011">
    <property type="protein sequence ID" value="CAH1800038.1"/>
    <property type="molecule type" value="Genomic_DNA"/>
</dbReference>
<evidence type="ECO:0000256" key="1">
    <source>
        <dbReference type="SAM" id="Coils"/>
    </source>
</evidence>
<organism evidence="2 3">
    <name type="scientific">Owenia fusiformis</name>
    <name type="common">Polychaete worm</name>
    <dbReference type="NCBI Taxonomy" id="6347"/>
    <lineage>
        <taxon>Eukaryota</taxon>
        <taxon>Metazoa</taxon>
        <taxon>Spiralia</taxon>
        <taxon>Lophotrochozoa</taxon>
        <taxon>Annelida</taxon>
        <taxon>Polychaeta</taxon>
        <taxon>Sedentaria</taxon>
        <taxon>Canalipalpata</taxon>
        <taxon>Sabellida</taxon>
        <taxon>Oweniida</taxon>
        <taxon>Oweniidae</taxon>
        <taxon>Owenia</taxon>
    </lineage>
</organism>
<reference evidence="2" key="1">
    <citation type="submission" date="2022-03" db="EMBL/GenBank/DDBJ databases">
        <authorList>
            <person name="Martin C."/>
        </authorList>
    </citation>
    <scope>NUCLEOTIDE SEQUENCE</scope>
</reference>
<comment type="caution">
    <text evidence="2">The sequence shown here is derived from an EMBL/GenBank/DDBJ whole genome shotgun (WGS) entry which is preliminary data.</text>
</comment>
<sequence>HASGDISNDTKIYLDNLFKRYFTDMKSEIEKAVVEVSEKTDKRLNEIETENKKLKDDIKAVNVKLQELTIAMNDTAQQTRKSSVRVFGIPENNSENREDCAEVVYEHLKTKIQNFSPGDIEVAHRVPGGKPQISNRSKPRPILVKFKFRGVKDVVIRQKKALKGSDLRVYEDLTPANRKLLYELKQHDGISQAWTVNGKVLGKLARNDSIVQYTVGDLPLGPNL</sequence>
<name>A0A8S4Q191_OWEFU</name>
<dbReference type="Gene3D" id="3.30.70.1820">
    <property type="entry name" value="L1 transposable element, RRM domain"/>
    <property type="match status" value="1"/>
</dbReference>
<accession>A0A8S4Q191</accession>
<dbReference type="PANTHER" id="PTHR11505">
    <property type="entry name" value="L1 TRANSPOSABLE ELEMENT-RELATED"/>
    <property type="match status" value="1"/>
</dbReference>
<proteinExistence type="predicted"/>
<dbReference type="AlphaFoldDB" id="A0A8S4Q191"/>
<evidence type="ECO:0000313" key="2">
    <source>
        <dbReference type="EMBL" id="CAH1800038.1"/>
    </source>
</evidence>
<feature type="coiled-coil region" evidence="1">
    <location>
        <begin position="37"/>
        <end position="71"/>
    </location>
</feature>
<keyword evidence="3" id="KW-1185">Reference proteome</keyword>
<feature type="non-terminal residue" evidence="2">
    <location>
        <position position="1"/>
    </location>
</feature>
<dbReference type="InterPro" id="IPR004244">
    <property type="entry name" value="Transposase_22"/>
</dbReference>
<dbReference type="Proteomes" id="UP000749559">
    <property type="component" value="Unassembled WGS sequence"/>
</dbReference>
<keyword evidence="1" id="KW-0175">Coiled coil</keyword>
<gene>
    <name evidence="2" type="ORF">OFUS_LOCUS23976</name>
</gene>
<protein>
    <submittedName>
        <fullName evidence="2">Uncharacterized protein</fullName>
    </submittedName>
</protein>
<evidence type="ECO:0000313" key="3">
    <source>
        <dbReference type="Proteomes" id="UP000749559"/>
    </source>
</evidence>
<dbReference type="OrthoDB" id="6062651at2759"/>